<proteinExistence type="predicted"/>
<dbReference type="EMBL" id="BMAT01009212">
    <property type="protein sequence ID" value="GFS01672.1"/>
    <property type="molecule type" value="Genomic_DNA"/>
</dbReference>
<dbReference type="AlphaFoldDB" id="A0AAV4HWT9"/>
<feature type="region of interest" description="Disordered" evidence="2">
    <location>
        <begin position="1"/>
        <end position="56"/>
    </location>
</feature>
<dbReference type="GO" id="GO:0007018">
    <property type="term" value="P:microtubule-based movement"/>
    <property type="evidence" value="ECO:0007669"/>
    <property type="project" value="InterPro"/>
</dbReference>
<evidence type="ECO:0000256" key="1">
    <source>
        <dbReference type="SAM" id="Coils"/>
    </source>
</evidence>
<organism evidence="3 4">
    <name type="scientific">Elysia marginata</name>
    <dbReference type="NCBI Taxonomy" id="1093978"/>
    <lineage>
        <taxon>Eukaryota</taxon>
        <taxon>Metazoa</taxon>
        <taxon>Spiralia</taxon>
        <taxon>Lophotrochozoa</taxon>
        <taxon>Mollusca</taxon>
        <taxon>Gastropoda</taxon>
        <taxon>Heterobranchia</taxon>
        <taxon>Euthyneura</taxon>
        <taxon>Panpulmonata</taxon>
        <taxon>Sacoglossa</taxon>
        <taxon>Placobranchoidea</taxon>
        <taxon>Plakobranchidae</taxon>
        <taxon>Elysia</taxon>
    </lineage>
</organism>
<feature type="compositionally biased region" description="Polar residues" evidence="2">
    <location>
        <begin position="15"/>
        <end position="33"/>
    </location>
</feature>
<reference evidence="3 4" key="1">
    <citation type="journal article" date="2021" name="Elife">
        <title>Chloroplast acquisition without the gene transfer in kleptoplastic sea slugs, Plakobranchus ocellatus.</title>
        <authorList>
            <person name="Maeda T."/>
            <person name="Takahashi S."/>
            <person name="Yoshida T."/>
            <person name="Shimamura S."/>
            <person name="Takaki Y."/>
            <person name="Nagai Y."/>
            <person name="Toyoda A."/>
            <person name="Suzuki Y."/>
            <person name="Arimoto A."/>
            <person name="Ishii H."/>
            <person name="Satoh N."/>
            <person name="Nishiyama T."/>
            <person name="Hasebe M."/>
            <person name="Maruyama T."/>
            <person name="Minagawa J."/>
            <person name="Obokata J."/>
            <person name="Shigenobu S."/>
        </authorList>
    </citation>
    <scope>NUCLEOTIDE SEQUENCE [LARGE SCALE GENOMIC DNA]</scope>
</reference>
<dbReference type="GO" id="GO:0045505">
    <property type="term" value="F:dynein intermediate chain binding"/>
    <property type="evidence" value="ECO:0007669"/>
    <property type="project" value="InterPro"/>
</dbReference>
<sequence length="720" mass="83301">MATQNGGLSRGSPRATDNLTPLQNGKAQTSTPATAGITRPPGLPVLPPIRKPDNPKVDPYANSKLMTFRLAKHQKNLLLKILDKQAAQVANDEKFNYRQEMDEKKPEPPPPEMPPEMNYRFLKGCVESAPVEEMQQSWADSILSMVPENLRSGPVLRDLLQELFTEVRSHFESSMRKSMVQHVLMTPQVKGLEGEKAGPPPAEQTHLWAVMCRTLFYIHLPPSYCNCISGLDYSQPWHDDYTQNQTTMLRRLFCLHPSHQTVLQMCQGTLGNMILVDVGQYRLSGPMEFESLKNNVILDLEKAEEKLMHSWHPNIINIFTDKEQFLDIAAEDMESFYCSVTTLVSNQLKDLLVRTIDSYVSLFEPENHLELPVLKMELTFDDQKMQFYPPVEDLEETVLFVVKQICKTMQQVPTVQSWLGGGNTVSYTDAKVAPHILQVYEQRLKEAVARYFEGPKAHLASFVERYDYIINGEALDEIKEYMKEEHTFAEFTVEIEKFRNLASEIMGLPSIEHFDMIRLDCEDLKRGLAQACRNLANELLSRVSSDHRQENESICKEFHNIKERALAVPETSEELIDMLTFVENARTTGMIKLNQKITESKDRLAYLIDVFMFEPRDIELNCEVLTWPKRIMPVFDDNDTLVEQSRQRGEKELLQKREKVMLELEKLRQRVDEFNDYSELDMMNQYVQDVRTVQRRIAELNDQVNDVISCFILMYYRLKY</sequence>
<evidence type="ECO:0000256" key="2">
    <source>
        <dbReference type="SAM" id="MobiDB-lite"/>
    </source>
</evidence>
<comment type="caution">
    <text evidence="3">The sequence shown here is derived from an EMBL/GenBank/DDBJ whole genome shotgun (WGS) entry which is preliminary data.</text>
</comment>
<protein>
    <submittedName>
        <fullName evidence="3">Dynein heavy chain 12, axonemal-like</fullName>
    </submittedName>
</protein>
<dbReference type="Proteomes" id="UP000762676">
    <property type="component" value="Unassembled WGS sequence"/>
</dbReference>
<keyword evidence="1" id="KW-0175">Coiled coil</keyword>
<feature type="coiled-coil region" evidence="1">
    <location>
        <begin position="650"/>
        <end position="703"/>
    </location>
</feature>
<dbReference type="GO" id="GO:0051959">
    <property type="term" value="F:dynein light intermediate chain binding"/>
    <property type="evidence" value="ECO:0007669"/>
    <property type="project" value="InterPro"/>
</dbReference>
<accession>A0AAV4HWT9</accession>
<dbReference type="PANTHER" id="PTHR22878">
    <property type="entry name" value="DYNEIN HEAVY CHAIN 6, AXONEMAL-LIKE-RELATED"/>
    <property type="match status" value="1"/>
</dbReference>
<name>A0AAV4HWT9_9GAST</name>
<evidence type="ECO:0000313" key="3">
    <source>
        <dbReference type="EMBL" id="GFS01672.1"/>
    </source>
</evidence>
<dbReference type="InterPro" id="IPR026983">
    <property type="entry name" value="DHC"/>
</dbReference>
<keyword evidence="4" id="KW-1185">Reference proteome</keyword>
<evidence type="ECO:0000313" key="4">
    <source>
        <dbReference type="Proteomes" id="UP000762676"/>
    </source>
</evidence>
<dbReference type="GO" id="GO:0030286">
    <property type="term" value="C:dynein complex"/>
    <property type="evidence" value="ECO:0007669"/>
    <property type="project" value="InterPro"/>
</dbReference>
<dbReference type="PANTHER" id="PTHR22878:SF70">
    <property type="entry name" value="DYNEIN HEAVY CHAIN 2, AXONEMAL"/>
    <property type="match status" value="1"/>
</dbReference>
<gene>
    <name evidence="3" type="ORF">ElyMa_004587600</name>
</gene>